<accession>A0A8J6ZWS7</accession>
<organism evidence="1 2">
    <name type="scientific">Desmonostoc muscorum LEGE 12446</name>
    <dbReference type="NCBI Taxonomy" id="1828758"/>
    <lineage>
        <taxon>Bacteria</taxon>
        <taxon>Bacillati</taxon>
        <taxon>Cyanobacteriota</taxon>
        <taxon>Cyanophyceae</taxon>
        <taxon>Nostocales</taxon>
        <taxon>Nostocaceae</taxon>
        <taxon>Desmonostoc</taxon>
    </lineage>
</organism>
<dbReference type="EMBL" id="JADEXS010000673">
    <property type="protein sequence ID" value="MBE9026721.1"/>
    <property type="molecule type" value="Genomic_DNA"/>
</dbReference>
<reference evidence="1" key="1">
    <citation type="submission" date="2020-10" db="EMBL/GenBank/DDBJ databases">
        <authorList>
            <person name="Castelo-Branco R."/>
            <person name="Eusebio N."/>
            <person name="Adriana R."/>
            <person name="Vieira A."/>
            <person name="Brugerolle De Fraissinette N."/>
            <person name="Rezende De Castro R."/>
            <person name="Schneider M.P."/>
            <person name="Vasconcelos V."/>
            <person name="Leao P.N."/>
        </authorList>
    </citation>
    <scope>NUCLEOTIDE SEQUENCE</scope>
    <source>
        <strain evidence="1">LEGE 12446</strain>
    </source>
</reference>
<protein>
    <submittedName>
        <fullName evidence="1">Uncharacterized protein</fullName>
    </submittedName>
</protein>
<dbReference type="RefSeq" id="WP_193923074.1">
    <property type="nucleotide sequence ID" value="NZ_JADEXS020000001.1"/>
</dbReference>
<dbReference type="Proteomes" id="UP000622533">
    <property type="component" value="Unassembled WGS sequence"/>
</dbReference>
<name>A0A8J6ZWS7_DESMC</name>
<gene>
    <name evidence="1" type="ORF">IQ276_31185</name>
</gene>
<evidence type="ECO:0000313" key="1">
    <source>
        <dbReference type="EMBL" id="MBE9026721.1"/>
    </source>
</evidence>
<evidence type="ECO:0000313" key="2">
    <source>
        <dbReference type="Proteomes" id="UP000622533"/>
    </source>
</evidence>
<comment type="caution">
    <text evidence="1">The sequence shown here is derived from an EMBL/GenBank/DDBJ whole genome shotgun (WGS) entry which is preliminary data.</text>
</comment>
<dbReference type="AlphaFoldDB" id="A0A8J6ZWS7"/>
<proteinExistence type="predicted"/>
<keyword evidence="2" id="KW-1185">Reference proteome</keyword>
<sequence>MVSINDSLRKVLLSTVVKSFLATSKAVSASSQSAIARMLSKAFPKATNTLFFWNSKAVL</sequence>